<evidence type="ECO:0000256" key="1">
    <source>
        <dbReference type="SAM" id="MobiDB-lite"/>
    </source>
</evidence>
<name>A0A9Q1KL87_9CARY</name>
<dbReference type="PANTHER" id="PTHR46775">
    <property type="entry name" value="FLOCCULATION PROTEIN (DUF1296)"/>
    <property type="match status" value="1"/>
</dbReference>
<dbReference type="OrthoDB" id="753279at2759"/>
<dbReference type="Proteomes" id="UP001153076">
    <property type="component" value="Unassembled WGS sequence"/>
</dbReference>
<feature type="region of interest" description="Disordered" evidence="1">
    <location>
        <begin position="198"/>
        <end position="227"/>
    </location>
</feature>
<dbReference type="EMBL" id="JAKOGI010000072">
    <property type="protein sequence ID" value="KAJ8445685.1"/>
    <property type="molecule type" value="Genomic_DNA"/>
</dbReference>
<gene>
    <name evidence="2" type="ORF">Cgig2_026012</name>
</gene>
<dbReference type="GO" id="GO:0051082">
    <property type="term" value="F:unfolded protein binding"/>
    <property type="evidence" value="ECO:0007669"/>
    <property type="project" value="TreeGrafter"/>
</dbReference>
<comment type="caution">
    <text evidence="2">The sequence shown here is derived from an EMBL/GenBank/DDBJ whole genome shotgun (WGS) entry which is preliminary data.</text>
</comment>
<reference evidence="2" key="1">
    <citation type="submission" date="2022-04" db="EMBL/GenBank/DDBJ databases">
        <title>Carnegiea gigantea Genome sequencing and assembly v2.</title>
        <authorList>
            <person name="Copetti D."/>
            <person name="Sanderson M.J."/>
            <person name="Burquez A."/>
            <person name="Wojciechowski M.F."/>
        </authorList>
    </citation>
    <scope>NUCLEOTIDE SEQUENCE</scope>
    <source>
        <strain evidence="2">SGP5-SGP5p</strain>
        <tissue evidence="2">Aerial part</tissue>
    </source>
</reference>
<evidence type="ECO:0000313" key="3">
    <source>
        <dbReference type="Proteomes" id="UP001153076"/>
    </source>
</evidence>
<dbReference type="InterPro" id="IPR044277">
    <property type="entry name" value="GIP1"/>
</dbReference>
<accession>A0A9Q1KL87</accession>
<sequence>MSPQPIALFRQPFPANYIPYSHYYSPFYVPPTVHQYFGHTAFPPPLPTGNVYLTPPAAAAGMKISPAPYKLGANTGNHVPAGLPPGYGTCSSLQVPVSPNVAVTSGNSSSTEDLMPSALKENNVYAVQQNEGPAVWLPAGGRDTASFPLNSLMNVPPHGQPVISPQSPPGAFAVYHALQPMASLGPGLTLLSQPMAGSTEPVAVGPASNSYQQQHPQRQQQPMNWNV</sequence>
<dbReference type="PANTHER" id="PTHR46775:SF1">
    <property type="entry name" value="FLOCCULATION PROTEIN (DUF1296)"/>
    <property type="match status" value="1"/>
</dbReference>
<dbReference type="AlphaFoldDB" id="A0A9Q1KL87"/>
<proteinExistence type="predicted"/>
<feature type="compositionally biased region" description="Low complexity" evidence="1">
    <location>
        <begin position="212"/>
        <end position="227"/>
    </location>
</feature>
<organism evidence="2 3">
    <name type="scientific">Carnegiea gigantea</name>
    <dbReference type="NCBI Taxonomy" id="171969"/>
    <lineage>
        <taxon>Eukaryota</taxon>
        <taxon>Viridiplantae</taxon>
        <taxon>Streptophyta</taxon>
        <taxon>Embryophyta</taxon>
        <taxon>Tracheophyta</taxon>
        <taxon>Spermatophyta</taxon>
        <taxon>Magnoliopsida</taxon>
        <taxon>eudicotyledons</taxon>
        <taxon>Gunneridae</taxon>
        <taxon>Pentapetalae</taxon>
        <taxon>Caryophyllales</taxon>
        <taxon>Cactineae</taxon>
        <taxon>Cactaceae</taxon>
        <taxon>Cactoideae</taxon>
        <taxon>Echinocereeae</taxon>
        <taxon>Carnegiea</taxon>
    </lineage>
</organism>
<evidence type="ECO:0000313" key="2">
    <source>
        <dbReference type="EMBL" id="KAJ8445685.1"/>
    </source>
</evidence>
<protein>
    <submittedName>
        <fullName evidence="2">Uncharacterized protein</fullName>
    </submittedName>
</protein>
<keyword evidence="3" id="KW-1185">Reference proteome</keyword>